<dbReference type="RefSeq" id="WP_029162535.1">
    <property type="nucleotide sequence ID" value="NZ_CP009933.1"/>
</dbReference>
<dbReference type="STRING" id="1548.CSCA_3201"/>
<keyword evidence="12" id="KW-0282">Flagellum</keyword>
<sequence>MADVLSQSEIDALLAALSAGELTPDEVPKEEEKQKVKPYDFRSPQKFSKDHIRTLELIHDNYARIISNYLTAQVRSNVKVKIESVQQITYEEFIHSVPNPTILTVFKMPPLSGSVLFETNPQFSFEIIDVLLGGKGTGKYKAREFTDIDKNIMMVINTGLISNLKLAWDDVLEVNTEIEGLETNPALNQTLAPNEAVALITFSVEMGKSSTFINICIPYLSIEKVLDKLVVQYWFQDSNDEGILEESRAKLRQRLNIVNMNLTAVLGTTNITVDDFLRLGVGDVLTLNDKANMPIKLMVEDKPYCYGKPGVLGKNMGVQILDIIDKDVENYE</sequence>
<keyword evidence="8" id="KW-0472">Membrane</keyword>
<keyword evidence="6" id="KW-0145">Chemotaxis</keyword>
<keyword evidence="5" id="KW-1003">Cell membrane</keyword>
<name>A0A0E3GRH4_CLOSL</name>
<evidence type="ECO:0000256" key="10">
    <source>
        <dbReference type="NCBIfam" id="TIGR01397"/>
    </source>
</evidence>
<dbReference type="GO" id="GO:0071978">
    <property type="term" value="P:bacterial-type flagellum-dependent swarming motility"/>
    <property type="evidence" value="ECO:0007669"/>
    <property type="project" value="TreeGrafter"/>
</dbReference>
<evidence type="ECO:0000256" key="7">
    <source>
        <dbReference type="ARBA" id="ARBA00022779"/>
    </source>
</evidence>
<dbReference type="Gene3D" id="3.40.1550.10">
    <property type="entry name" value="CheC-like"/>
    <property type="match status" value="1"/>
</dbReference>
<gene>
    <name evidence="12" type="ORF">CSCA_3201</name>
</gene>
<dbReference type="PANTHER" id="PTHR30034:SF6">
    <property type="entry name" value="YOP PROTEINS TRANSLOCATION PROTEIN Q"/>
    <property type="match status" value="1"/>
</dbReference>
<keyword evidence="12" id="KW-0969">Cilium</keyword>
<dbReference type="SUPFAM" id="SSF101801">
    <property type="entry name" value="Surface presentation of antigens (SPOA)"/>
    <property type="match status" value="1"/>
</dbReference>
<keyword evidence="7" id="KW-0283">Flagellar rotation</keyword>
<dbReference type="NCBIfam" id="TIGR01397">
    <property type="entry name" value="fliM_switch"/>
    <property type="match status" value="1"/>
</dbReference>
<dbReference type="PIRSF" id="PIRSF002888">
    <property type="entry name" value="FliM"/>
    <property type="match status" value="1"/>
</dbReference>
<evidence type="ECO:0000313" key="12">
    <source>
        <dbReference type="EMBL" id="AKA70326.1"/>
    </source>
</evidence>
<dbReference type="InterPro" id="IPR028976">
    <property type="entry name" value="CheC-like_sf"/>
</dbReference>
<evidence type="ECO:0000256" key="3">
    <source>
        <dbReference type="ARBA" id="ARBA00011049"/>
    </source>
</evidence>
<evidence type="ECO:0000313" key="13">
    <source>
        <dbReference type="Proteomes" id="UP000033115"/>
    </source>
</evidence>
<dbReference type="GO" id="GO:0009425">
    <property type="term" value="C:bacterial-type flagellum basal body"/>
    <property type="evidence" value="ECO:0007669"/>
    <property type="project" value="UniProtKB-SubCell"/>
</dbReference>
<dbReference type="CDD" id="cd17908">
    <property type="entry name" value="FliM"/>
    <property type="match status" value="1"/>
</dbReference>
<dbReference type="HOGENOM" id="CLU_052646_0_0_9"/>
<evidence type="ECO:0000256" key="6">
    <source>
        <dbReference type="ARBA" id="ARBA00022500"/>
    </source>
</evidence>
<dbReference type="PRINTS" id="PR00955">
    <property type="entry name" value="FLGMOTORFLIM"/>
</dbReference>
<feature type="domain" description="Flagellar motor switch protein FliN-like C-terminal" evidence="11">
    <location>
        <begin position="254"/>
        <end position="324"/>
    </location>
</feature>
<reference evidence="12 13" key="1">
    <citation type="journal article" date="2015" name="J. Biotechnol.">
        <title>Complete genome sequence of a malodorant-producing acetogen, Clostridium scatologenes ATCC 25775(T).</title>
        <authorList>
            <person name="Zhu Z."/>
            <person name="Guo T."/>
            <person name="Zheng H."/>
            <person name="Song T."/>
            <person name="Ouyang P."/>
            <person name="Xie J."/>
        </authorList>
    </citation>
    <scope>NUCLEOTIDE SEQUENCE [LARGE SCALE GENOMIC DNA]</scope>
    <source>
        <strain evidence="12 13">ATCC 25775</strain>
    </source>
</reference>
<dbReference type="InterPro" id="IPR001543">
    <property type="entry name" value="FliN-like_C"/>
</dbReference>
<protein>
    <recommendedName>
        <fullName evidence="4 10">Flagellar motor switch protein FliM</fullName>
    </recommendedName>
</protein>
<dbReference type="Pfam" id="PF02154">
    <property type="entry name" value="FliM"/>
    <property type="match status" value="1"/>
</dbReference>
<evidence type="ECO:0000256" key="9">
    <source>
        <dbReference type="ARBA" id="ARBA00023143"/>
    </source>
</evidence>
<proteinExistence type="inferred from homology"/>
<evidence type="ECO:0000256" key="2">
    <source>
        <dbReference type="ARBA" id="ARBA00004202"/>
    </source>
</evidence>
<accession>A0A0E3GRH4</accession>
<dbReference type="GO" id="GO:0003774">
    <property type="term" value="F:cytoskeletal motor activity"/>
    <property type="evidence" value="ECO:0007669"/>
    <property type="project" value="InterPro"/>
</dbReference>
<dbReference type="KEGG" id="csq:CSCA_3201"/>
<evidence type="ECO:0000256" key="4">
    <source>
        <dbReference type="ARBA" id="ARBA00021898"/>
    </source>
</evidence>
<dbReference type="AlphaFoldDB" id="A0A0E3GRH4"/>
<dbReference type="InterPro" id="IPR036429">
    <property type="entry name" value="SpoA-like_sf"/>
</dbReference>
<dbReference type="EMBL" id="CP009933">
    <property type="protein sequence ID" value="AKA70326.1"/>
    <property type="molecule type" value="Genomic_DNA"/>
</dbReference>
<evidence type="ECO:0000259" key="11">
    <source>
        <dbReference type="Pfam" id="PF01052"/>
    </source>
</evidence>
<organism evidence="12 13">
    <name type="scientific">Clostridium scatologenes</name>
    <dbReference type="NCBI Taxonomy" id="1548"/>
    <lineage>
        <taxon>Bacteria</taxon>
        <taxon>Bacillati</taxon>
        <taxon>Bacillota</taxon>
        <taxon>Clostridia</taxon>
        <taxon>Eubacteriales</taxon>
        <taxon>Clostridiaceae</taxon>
        <taxon>Clostridium</taxon>
    </lineage>
</organism>
<dbReference type="Pfam" id="PF01052">
    <property type="entry name" value="FliMN_C"/>
    <property type="match status" value="1"/>
</dbReference>
<keyword evidence="13" id="KW-1185">Reference proteome</keyword>
<dbReference type="PANTHER" id="PTHR30034">
    <property type="entry name" value="FLAGELLAR MOTOR SWITCH PROTEIN FLIM"/>
    <property type="match status" value="1"/>
</dbReference>
<dbReference type="Proteomes" id="UP000033115">
    <property type="component" value="Chromosome"/>
</dbReference>
<keyword evidence="9" id="KW-0975">Bacterial flagellum</keyword>
<dbReference type="GO" id="GO:0005886">
    <property type="term" value="C:plasma membrane"/>
    <property type="evidence" value="ECO:0007669"/>
    <property type="project" value="UniProtKB-SubCell"/>
</dbReference>
<evidence type="ECO:0000256" key="1">
    <source>
        <dbReference type="ARBA" id="ARBA00004117"/>
    </source>
</evidence>
<dbReference type="Gene3D" id="2.30.330.10">
    <property type="entry name" value="SpoA-like"/>
    <property type="match status" value="1"/>
</dbReference>
<dbReference type="InterPro" id="IPR001689">
    <property type="entry name" value="Flag_FliM"/>
</dbReference>
<dbReference type="GO" id="GO:0050918">
    <property type="term" value="P:positive chemotaxis"/>
    <property type="evidence" value="ECO:0007669"/>
    <property type="project" value="TreeGrafter"/>
</dbReference>
<evidence type="ECO:0000256" key="5">
    <source>
        <dbReference type="ARBA" id="ARBA00022475"/>
    </source>
</evidence>
<comment type="similarity">
    <text evidence="3">Belongs to the FliM family.</text>
</comment>
<comment type="subcellular location">
    <subcellularLocation>
        <location evidence="1">Bacterial flagellum basal body</location>
    </subcellularLocation>
    <subcellularLocation>
        <location evidence="2">Cell membrane</location>
        <topology evidence="2">Peripheral membrane protein</topology>
    </subcellularLocation>
</comment>
<evidence type="ECO:0000256" key="8">
    <source>
        <dbReference type="ARBA" id="ARBA00023136"/>
    </source>
</evidence>
<dbReference type="SUPFAM" id="SSF103039">
    <property type="entry name" value="CheC-like"/>
    <property type="match status" value="1"/>
</dbReference>
<keyword evidence="12" id="KW-0966">Cell projection</keyword>